<sequence>MFEYTVSYKKAWKAKQKAIARVYGNWENSYRLLPRWLAAVSHFVPGTIVRYQYKEDGQSAQVANFKRVFWAFKPCIDALPYLKPIVQIDGTFLYGKYRGTLLIATSQDSDTHVVPFAFAIVEGENKEAWSWFLSNIRQHVVKERQNLCLISYRHGGILSVVADERIQWHPPYAHHVFCIRHLASNLNSEHKDPWLKKTLINMGYELMSNRVEEMLAEEYWPSAPGPTLEADVGMLRKKGRPRSTRIGNEMDWRERGESPLCGLCRNSGHNRATCPEHRRQPGGA</sequence>
<dbReference type="PANTHER" id="PTHR31973">
    <property type="entry name" value="POLYPROTEIN, PUTATIVE-RELATED"/>
    <property type="match status" value="1"/>
</dbReference>
<accession>A0A834T0D4</accession>
<proteinExistence type="predicted"/>
<dbReference type="InterPro" id="IPR018289">
    <property type="entry name" value="MULE_transposase_dom"/>
</dbReference>
<dbReference type="Proteomes" id="UP000634136">
    <property type="component" value="Unassembled WGS sequence"/>
</dbReference>
<evidence type="ECO:0000259" key="1">
    <source>
        <dbReference type="Pfam" id="PF10551"/>
    </source>
</evidence>
<protein>
    <submittedName>
        <fullName evidence="2">Auxin response factor 4</fullName>
    </submittedName>
</protein>
<gene>
    <name evidence="2" type="ORF">G2W53_033882</name>
</gene>
<name>A0A834T0D4_9FABA</name>
<dbReference type="Pfam" id="PF10551">
    <property type="entry name" value="MULE"/>
    <property type="match status" value="1"/>
</dbReference>
<dbReference type="PANTHER" id="PTHR31973:SF195">
    <property type="entry name" value="MUDR FAMILY TRANSPOSASE"/>
    <property type="match status" value="1"/>
</dbReference>
<feature type="domain" description="MULE transposase" evidence="1">
    <location>
        <begin position="85"/>
        <end position="185"/>
    </location>
</feature>
<comment type="caution">
    <text evidence="2">The sequence shown here is derived from an EMBL/GenBank/DDBJ whole genome shotgun (WGS) entry which is preliminary data.</text>
</comment>
<organism evidence="2 3">
    <name type="scientific">Senna tora</name>
    <dbReference type="NCBI Taxonomy" id="362788"/>
    <lineage>
        <taxon>Eukaryota</taxon>
        <taxon>Viridiplantae</taxon>
        <taxon>Streptophyta</taxon>
        <taxon>Embryophyta</taxon>
        <taxon>Tracheophyta</taxon>
        <taxon>Spermatophyta</taxon>
        <taxon>Magnoliopsida</taxon>
        <taxon>eudicotyledons</taxon>
        <taxon>Gunneridae</taxon>
        <taxon>Pentapetalae</taxon>
        <taxon>rosids</taxon>
        <taxon>fabids</taxon>
        <taxon>Fabales</taxon>
        <taxon>Fabaceae</taxon>
        <taxon>Caesalpinioideae</taxon>
        <taxon>Cassia clade</taxon>
        <taxon>Senna</taxon>
    </lineage>
</organism>
<evidence type="ECO:0000313" key="2">
    <source>
        <dbReference type="EMBL" id="KAF7812906.1"/>
    </source>
</evidence>
<keyword evidence="3" id="KW-1185">Reference proteome</keyword>
<evidence type="ECO:0000313" key="3">
    <source>
        <dbReference type="Proteomes" id="UP000634136"/>
    </source>
</evidence>
<dbReference type="EMBL" id="JAAIUW010000010">
    <property type="protein sequence ID" value="KAF7812906.1"/>
    <property type="molecule type" value="Genomic_DNA"/>
</dbReference>
<dbReference type="AlphaFoldDB" id="A0A834T0D4"/>
<reference evidence="2" key="1">
    <citation type="submission" date="2020-09" db="EMBL/GenBank/DDBJ databases">
        <title>Genome-Enabled Discovery of Anthraquinone Biosynthesis in Senna tora.</title>
        <authorList>
            <person name="Kang S.-H."/>
            <person name="Pandey R.P."/>
            <person name="Lee C.-M."/>
            <person name="Sim J.-S."/>
            <person name="Jeong J.-T."/>
            <person name="Choi B.-S."/>
            <person name="Jung M."/>
            <person name="Ginzburg D."/>
            <person name="Zhao K."/>
            <person name="Won S.Y."/>
            <person name="Oh T.-J."/>
            <person name="Yu Y."/>
            <person name="Kim N.-H."/>
            <person name="Lee O.R."/>
            <person name="Lee T.-H."/>
            <person name="Bashyal P."/>
            <person name="Kim T.-S."/>
            <person name="Lee W.-H."/>
            <person name="Kawkins C."/>
            <person name="Kim C.-K."/>
            <person name="Kim J.S."/>
            <person name="Ahn B.O."/>
            <person name="Rhee S.Y."/>
            <person name="Sohng J.K."/>
        </authorList>
    </citation>
    <scope>NUCLEOTIDE SEQUENCE</scope>
    <source>
        <tissue evidence="2">Leaf</tissue>
    </source>
</reference>
<dbReference type="OrthoDB" id="683469at2759"/>